<feature type="domain" description="AAA+ ATPase" evidence="4">
    <location>
        <begin position="233"/>
        <end position="365"/>
    </location>
</feature>
<accession>A0A1G6WQ01</accession>
<dbReference type="Pfam" id="PF00004">
    <property type="entry name" value="AAA"/>
    <property type="match status" value="1"/>
</dbReference>
<gene>
    <name evidence="5" type="ORF">SAMN05216464_102259</name>
</gene>
<dbReference type="SUPFAM" id="SSF52540">
    <property type="entry name" value="P-loop containing nucleoside triphosphate hydrolases"/>
    <property type="match status" value="1"/>
</dbReference>
<dbReference type="PANTHER" id="PTHR23073">
    <property type="entry name" value="26S PROTEASOME REGULATORY SUBUNIT"/>
    <property type="match status" value="1"/>
</dbReference>
<reference evidence="5 6" key="1">
    <citation type="submission" date="2016-10" db="EMBL/GenBank/DDBJ databases">
        <authorList>
            <person name="de Groot N.N."/>
        </authorList>
    </citation>
    <scope>NUCLEOTIDE SEQUENCE [LARGE SCALE GENOMIC DNA]</scope>
    <source>
        <strain evidence="5 6">47C3B</strain>
    </source>
</reference>
<dbReference type="Gene3D" id="3.40.50.300">
    <property type="entry name" value="P-loop containing nucleotide triphosphate hydrolases"/>
    <property type="match status" value="1"/>
</dbReference>
<evidence type="ECO:0000259" key="4">
    <source>
        <dbReference type="SMART" id="SM00382"/>
    </source>
</evidence>
<keyword evidence="3" id="KW-0067">ATP-binding</keyword>
<dbReference type="SMART" id="SM00382">
    <property type="entry name" value="AAA"/>
    <property type="match status" value="1"/>
</dbReference>
<dbReference type="Gene3D" id="1.10.8.60">
    <property type="match status" value="1"/>
</dbReference>
<keyword evidence="6" id="KW-1185">Reference proteome</keyword>
<dbReference type="InterPro" id="IPR003593">
    <property type="entry name" value="AAA+_ATPase"/>
</dbReference>
<dbReference type="GO" id="GO:0005524">
    <property type="term" value="F:ATP binding"/>
    <property type="evidence" value="ECO:0007669"/>
    <property type="project" value="UniProtKB-KW"/>
</dbReference>
<evidence type="ECO:0000256" key="3">
    <source>
        <dbReference type="ARBA" id="ARBA00022840"/>
    </source>
</evidence>
<evidence type="ECO:0000256" key="2">
    <source>
        <dbReference type="ARBA" id="ARBA00022741"/>
    </source>
</evidence>
<dbReference type="CDD" id="cd19481">
    <property type="entry name" value="RecA-like_protease"/>
    <property type="match status" value="1"/>
</dbReference>
<protein>
    <submittedName>
        <fullName evidence="5">AAA+-type ATPase, SpoVK/Ycf46/Vps4 family</fullName>
    </submittedName>
</protein>
<evidence type="ECO:0000313" key="6">
    <source>
        <dbReference type="Proteomes" id="UP000199072"/>
    </source>
</evidence>
<dbReference type="RefSeq" id="WP_205411191.1">
    <property type="nucleotide sequence ID" value="NZ_FNAI01000002.1"/>
</dbReference>
<dbReference type="InterPro" id="IPR050221">
    <property type="entry name" value="26S_Proteasome_ATPase"/>
</dbReference>
<sequence>MSANINQLKTYLQYVAGCMEARLQQAFGQSNTYLPPLLPRVIKPEGAIEQLIDKHGLSNTEVVVFMLALAPHLQIELFDSIIQPYMVNSGDFQQIGGVRSKNGRSFLPTGQTAAFILAGDDLEKRLQVAELFHHQHVFARQNILYLEEVPDGEPALCGRIVLQPEYIELLVTGTQTIPKLSMNFPAQYLETTYIWEDLILNTSTRQQIVELENWVNYQKVLMTDWGMDRKLKPGYRALFHGPPGTGKTLTASLLGKYTNKQVFRIDLSMIVSKFIGETEKNLSQLFLKAENKNWILFFDEADALFGKRTNVKDAHDKYANQEASYLLQRIEQHEGLVILATNFKNNIDEAFMRRFQSVIHFPLPNAEERHVIWKKSFPQKANLNGHINLEQIARKYELSGSGILNVVQFACLQMLAKKAAHVTQEVILEGIEREYTKENRVW</sequence>
<dbReference type="AlphaFoldDB" id="A0A1G6WQ01"/>
<dbReference type="STRING" id="1391627.SAMN05216464_102259"/>
<dbReference type="Proteomes" id="UP000199072">
    <property type="component" value="Unassembled WGS sequence"/>
</dbReference>
<keyword evidence="2" id="KW-0547">Nucleotide-binding</keyword>
<name>A0A1G6WQ01_9SPHI</name>
<comment type="similarity">
    <text evidence="1">Belongs to the AAA ATPase family.</text>
</comment>
<evidence type="ECO:0000256" key="1">
    <source>
        <dbReference type="ARBA" id="ARBA00006914"/>
    </source>
</evidence>
<dbReference type="InterPro" id="IPR027417">
    <property type="entry name" value="P-loop_NTPase"/>
</dbReference>
<evidence type="ECO:0000313" key="5">
    <source>
        <dbReference type="EMBL" id="SDD67891.1"/>
    </source>
</evidence>
<dbReference type="InterPro" id="IPR003959">
    <property type="entry name" value="ATPase_AAA_core"/>
</dbReference>
<dbReference type="GO" id="GO:0016887">
    <property type="term" value="F:ATP hydrolysis activity"/>
    <property type="evidence" value="ECO:0007669"/>
    <property type="project" value="InterPro"/>
</dbReference>
<organism evidence="5 6">
    <name type="scientific">Mucilaginibacter pineti</name>
    <dbReference type="NCBI Taxonomy" id="1391627"/>
    <lineage>
        <taxon>Bacteria</taxon>
        <taxon>Pseudomonadati</taxon>
        <taxon>Bacteroidota</taxon>
        <taxon>Sphingobacteriia</taxon>
        <taxon>Sphingobacteriales</taxon>
        <taxon>Sphingobacteriaceae</taxon>
        <taxon>Mucilaginibacter</taxon>
    </lineage>
</organism>
<dbReference type="EMBL" id="FNAI01000002">
    <property type="protein sequence ID" value="SDD67891.1"/>
    <property type="molecule type" value="Genomic_DNA"/>
</dbReference>
<proteinExistence type="inferred from homology"/>